<dbReference type="AlphaFoldDB" id="A0A0R3WVF6"/>
<organism evidence="3">
    <name type="scientific">Hydatigena taeniaeformis</name>
    <name type="common">Feline tapeworm</name>
    <name type="synonym">Taenia taeniaeformis</name>
    <dbReference type="NCBI Taxonomy" id="6205"/>
    <lineage>
        <taxon>Eukaryota</taxon>
        <taxon>Metazoa</taxon>
        <taxon>Spiralia</taxon>
        <taxon>Lophotrochozoa</taxon>
        <taxon>Platyhelminthes</taxon>
        <taxon>Cestoda</taxon>
        <taxon>Eucestoda</taxon>
        <taxon>Cyclophyllidea</taxon>
        <taxon>Taeniidae</taxon>
        <taxon>Hydatigera</taxon>
    </lineage>
</organism>
<evidence type="ECO:0000313" key="3">
    <source>
        <dbReference type="WBParaSite" id="TTAC_0000474601-mRNA-1"/>
    </source>
</evidence>
<name>A0A0R3WVF6_HYDTA</name>
<gene>
    <name evidence="1" type="ORF">TTAC_LOCUS4732</name>
</gene>
<evidence type="ECO:0000313" key="1">
    <source>
        <dbReference type="EMBL" id="VDM25545.1"/>
    </source>
</evidence>
<proteinExistence type="predicted"/>
<evidence type="ECO:0000313" key="2">
    <source>
        <dbReference type="Proteomes" id="UP000274429"/>
    </source>
</evidence>
<sequence length="78" mass="8769">MKSRSFACNLELLRGTSGECCFEEARGDVWFQSQSTSPIDEVRSALGCVSSRSELPLEALLMRRYALRLMARSKLLLP</sequence>
<accession>A0A0R3WVF6</accession>
<reference evidence="3" key="1">
    <citation type="submission" date="2017-02" db="UniProtKB">
        <authorList>
            <consortium name="WormBaseParasite"/>
        </authorList>
    </citation>
    <scope>IDENTIFICATION</scope>
</reference>
<reference evidence="1 2" key="2">
    <citation type="submission" date="2018-11" db="EMBL/GenBank/DDBJ databases">
        <authorList>
            <consortium name="Pathogen Informatics"/>
        </authorList>
    </citation>
    <scope>NUCLEOTIDE SEQUENCE [LARGE SCALE GENOMIC DNA]</scope>
</reference>
<dbReference type="WBParaSite" id="TTAC_0000474601-mRNA-1">
    <property type="protein sequence ID" value="TTAC_0000474601-mRNA-1"/>
    <property type="gene ID" value="TTAC_0000474601"/>
</dbReference>
<dbReference type="EMBL" id="UYWX01005196">
    <property type="protein sequence ID" value="VDM25545.1"/>
    <property type="molecule type" value="Genomic_DNA"/>
</dbReference>
<protein>
    <submittedName>
        <fullName evidence="1 3">Uncharacterized protein</fullName>
    </submittedName>
</protein>
<dbReference type="Proteomes" id="UP000274429">
    <property type="component" value="Unassembled WGS sequence"/>
</dbReference>
<keyword evidence="2" id="KW-1185">Reference proteome</keyword>